<dbReference type="Proteomes" id="UP000315349">
    <property type="component" value="Chromosome"/>
</dbReference>
<dbReference type="EC" id="1.8.1.9" evidence="9"/>
<keyword evidence="5" id="KW-1015">Disulfide bond</keyword>
<dbReference type="InterPro" id="IPR050097">
    <property type="entry name" value="Ferredoxin-NADP_redctase_2"/>
</dbReference>
<keyword evidence="2" id="KW-0285">Flavoprotein</keyword>
<evidence type="ECO:0000256" key="6">
    <source>
        <dbReference type="ARBA" id="ARBA00023284"/>
    </source>
</evidence>
<dbReference type="InterPro" id="IPR036188">
    <property type="entry name" value="FAD/NAD-bd_sf"/>
</dbReference>
<dbReference type="InterPro" id="IPR008255">
    <property type="entry name" value="Pyr_nucl-diS_OxRdtase_2_AS"/>
</dbReference>
<dbReference type="Pfam" id="PF07992">
    <property type="entry name" value="Pyr_redox_2"/>
    <property type="match status" value="1"/>
</dbReference>
<keyword evidence="4 9" id="KW-0560">Oxidoreductase</keyword>
<accession>A0A518GQ04</accession>
<dbReference type="SUPFAM" id="SSF51905">
    <property type="entry name" value="FAD/NAD(P)-binding domain"/>
    <property type="match status" value="1"/>
</dbReference>
<feature type="region of interest" description="Disordered" evidence="7">
    <location>
        <begin position="1"/>
        <end position="21"/>
    </location>
</feature>
<evidence type="ECO:0000256" key="7">
    <source>
        <dbReference type="SAM" id="MobiDB-lite"/>
    </source>
</evidence>
<dbReference type="KEGG" id="peh:Spb1_24850"/>
<dbReference type="Gene3D" id="3.50.50.60">
    <property type="entry name" value="FAD/NAD(P)-binding domain"/>
    <property type="match status" value="3"/>
</dbReference>
<keyword evidence="10" id="KW-1185">Reference proteome</keyword>
<name>A0A518GQ04_9PLAN</name>
<gene>
    <name evidence="9" type="primary">trxB</name>
    <name evidence="9" type="ORF">Spb1_24850</name>
</gene>
<evidence type="ECO:0000259" key="8">
    <source>
        <dbReference type="Pfam" id="PF07992"/>
    </source>
</evidence>
<evidence type="ECO:0000256" key="3">
    <source>
        <dbReference type="ARBA" id="ARBA00022827"/>
    </source>
</evidence>
<evidence type="ECO:0000313" key="9">
    <source>
        <dbReference type="EMBL" id="QDV30551.1"/>
    </source>
</evidence>
<dbReference type="AlphaFoldDB" id="A0A518GQ04"/>
<keyword evidence="6" id="KW-0676">Redox-active center</keyword>
<evidence type="ECO:0000256" key="2">
    <source>
        <dbReference type="ARBA" id="ARBA00022630"/>
    </source>
</evidence>
<dbReference type="InterPro" id="IPR023753">
    <property type="entry name" value="FAD/NAD-binding_dom"/>
</dbReference>
<evidence type="ECO:0000313" key="10">
    <source>
        <dbReference type="Proteomes" id="UP000315349"/>
    </source>
</evidence>
<dbReference type="PRINTS" id="PR00469">
    <property type="entry name" value="PNDRDTASEII"/>
</dbReference>
<dbReference type="PANTHER" id="PTHR48105">
    <property type="entry name" value="THIOREDOXIN REDUCTASE 1-RELATED-RELATED"/>
    <property type="match status" value="1"/>
</dbReference>
<feature type="domain" description="FAD/NAD(P)-binding" evidence="8">
    <location>
        <begin position="73"/>
        <end position="400"/>
    </location>
</feature>
<dbReference type="PRINTS" id="PR00368">
    <property type="entry name" value="FADPNR"/>
</dbReference>
<evidence type="ECO:0000256" key="5">
    <source>
        <dbReference type="ARBA" id="ARBA00023157"/>
    </source>
</evidence>
<dbReference type="PROSITE" id="PS00573">
    <property type="entry name" value="PYRIDINE_REDOX_2"/>
    <property type="match status" value="1"/>
</dbReference>
<keyword evidence="3" id="KW-0274">FAD</keyword>
<dbReference type="EMBL" id="CP036299">
    <property type="protein sequence ID" value="QDV30551.1"/>
    <property type="molecule type" value="Genomic_DNA"/>
</dbReference>
<proteinExistence type="inferred from homology"/>
<evidence type="ECO:0000256" key="4">
    <source>
        <dbReference type="ARBA" id="ARBA00023002"/>
    </source>
</evidence>
<reference evidence="9 10" key="1">
    <citation type="submission" date="2019-02" db="EMBL/GenBank/DDBJ databases">
        <title>Deep-cultivation of Planctomycetes and their phenomic and genomic characterization uncovers novel biology.</title>
        <authorList>
            <person name="Wiegand S."/>
            <person name="Jogler M."/>
            <person name="Boedeker C."/>
            <person name="Pinto D."/>
            <person name="Vollmers J."/>
            <person name="Rivas-Marin E."/>
            <person name="Kohn T."/>
            <person name="Peeters S.H."/>
            <person name="Heuer A."/>
            <person name="Rast P."/>
            <person name="Oberbeckmann S."/>
            <person name="Bunk B."/>
            <person name="Jeske O."/>
            <person name="Meyerdierks A."/>
            <person name="Storesund J.E."/>
            <person name="Kallscheuer N."/>
            <person name="Luecker S."/>
            <person name="Lage O.M."/>
            <person name="Pohl T."/>
            <person name="Merkel B.J."/>
            <person name="Hornburger P."/>
            <person name="Mueller R.-W."/>
            <person name="Bruemmer F."/>
            <person name="Labrenz M."/>
            <person name="Spormann A.M."/>
            <person name="Op den Camp H."/>
            <person name="Overmann J."/>
            <person name="Amann R."/>
            <person name="Jetten M.S.M."/>
            <person name="Mascher T."/>
            <person name="Medema M.H."/>
            <person name="Devos D.P."/>
            <person name="Kaster A.-K."/>
            <person name="Ovreas L."/>
            <person name="Rohde M."/>
            <person name="Galperin M.Y."/>
            <person name="Jogler C."/>
        </authorList>
    </citation>
    <scope>NUCLEOTIDE SEQUENCE [LARGE SCALE GENOMIC DNA]</scope>
    <source>
        <strain evidence="9 10">Spb1</strain>
    </source>
</reference>
<evidence type="ECO:0000256" key="1">
    <source>
        <dbReference type="ARBA" id="ARBA00009333"/>
    </source>
</evidence>
<protein>
    <submittedName>
        <fullName evidence="9">Thioredoxin reductase</fullName>
        <ecNumber evidence="9">1.8.1.9</ecNumber>
    </submittedName>
</protein>
<sequence>MPFSIGANSAGPAEIPATSTKVRQRTQLRDHYGAFHSRGLMEQSATCIVPLLEMVFWHEVRRRDLWSSVVTERVVIIGSGPAGWSAAIYAARASLEPLVFEGAISEENRIRGTLPLGQLALTTEVENYAGFPAANLTQFLETALPKERRQYMAPHSGHGVTGPELMELMRAQSVNFGTRIITADIVSADLSKRPFVLKTSDDTVVEAHSLIIATGARANYLGLPSEDRFKNHGVSACAVCDGALPRFRNKPLVVVGGGDSAMEEATYLSKFASKVHLVHRRDEFRASKIMAARVLDNPKIQVEWSSAVTEVLGDDQHGVTGVRLKSLKDDSERTLEAAGMFCAIGHTPNTDFLAGQIETDDKGYVVYKTPFRTETSVEGVFAAGDVADSYYRQAITSAGTGCMSALDAERWLASRGIH</sequence>
<comment type="similarity">
    <text evidence="1">Belongs to the class-II pyridine nucleotide-disulfide oxidoreductase family.</text>
</comment>
<organism evidence="9 10">
    <name type="scientific">Planctopirus ephydatiae</name>
    <dbReference type="NCBI Taxonomy" id="2528019"/>
    <lineage>
        <taxon>Bacteria</taxon>
        <taxon>Pseudomonadati</taxon>
        <taxon>Planctomycetota</taxon>
        <taxon>Planctomycetia</taxon>
        <taxon>Planctomycetales</taxon>
        <taxon>Planctomycetaceae</taxon>
        <taxon>Planctopirus</taxon>
    </lineage>
</organism>
<dbReference type="GO" id="GO:0004791">
    <property type="term" value="F:thioredoxin-disulfide reductase (NADPH) activity"/>
    <property type="evidence" value="ECO:0007669"/>
    <property type="project" value="UniProtKB-EC"/>
</dbReference>